<dbReference type="VEuPathDB" id="MicrosporidiaDB:VICG_00535"/>
<dbReference type="OrthoDB" id="10254304at2759"/>
<protein>
    <recommendedName>
        <fullName evidence="2">DNA mismatch repair protein Mlh1 C-terminal domain-containing protein</fullName>
    </recommendedName>
</protein>
<dbReference type="GeneID" id="19880739"/>
<dbReference type="EMBL" id="JH370132">
    <property type="protein sequence ID" value="ELA42436.1"/>
    <property type="molecule type" value="Genomic_DNA"/>
</dbReference>
<dbReference type="STRING" id="993615.L2GNL9"/>
<dbReference type="Pfam" id="PF16413">
    <property type="entry name" value="Mlh1_C"/>
    <property type="match status" value="1"/>
</dbReference>
<dbReference type="GeneID" id="19881252"/>
<dbReference type="RefSeq" id="XP_007603474.1">
    <property type="nucleotide sequence ID" value="XM_007603412.1"/>
</dbReference>
<dbReference type="EMBL" id="JH370130">
    <property type="protein sequence ID" value="ELA42706.1"/>
    <property type="molecule type" value="Genomic_DNA"/>
</dbReference>
<feature type="region of interest" description="Disordered" evidence="1">
    <location>
        <begin position="59"/>
        <end position="91"/>
    </location>
</feature>
<dbReference type="VEuPathDB" id="MicrosporidiaDB:VICG_00021"/>
<dbReference type="InterPro" id="IPR032189">
    <property type="entry name" value="Mlh1_C"/>
</dbReference>
<evidence type="ECO:0000313" key="5">
    <source>
        <dbReference type="Proteomes" id="UP000011082"/>
    </source>
</evidence>
<sequence>MFVDSVDVNVHPSKAEVLIGNENMFLEILQAFDRIFENTLEINENTLNLGAVSNIGSLASSSKNSPRSCKVVNDKSISNHENTYNTDQSSVLDTSDLLPNTSAHTSDASVTNTSIFPKAVQSSPLKIYSSPFVRRLDENTSKHQQTYRKFSLISLKSLLSELKEIDQSFFKSLTFVGVFANDIFVQHQTNLIKIDKESFLFNVFYQKILKEFGNFESIELQHAVETGIHEDLWELLREYFGVHIENKQIIAVPKIYDIVPEDESGLGDNNGSGFAGCFGELTVEKTDEVGTIKSIAQGVAKIYAKSKVDIKLFNKIKAETIATMEIIDTLSLMSDLKDLYKTFDRC</sequence>
<dbReference type="Proteomes" id="UP000011082">
    <property type="component" value="Unassembled WGS sequence"/>
</dbReference>
<accession>L2GNL9</accession>
<reference evidence="3" key="2">
    <citation type="submission" date="2011-05" db="EMBL/GenBank/DDBJ databases">
        <authorList>
            <consortium name="The Broad Institute Genome Sequencing Platform"/>
            <consortium name="The Broad Institute Genome Sequencing Center for Infectious Disease"/>
            <person name="Cuomo C."/>
            <person name="Didier E."/>
            <person name="Bowers L."/>
            <person name="Young S.K."/>
            <person name="Zeng Q."/>
            <person name="Gargeya S."/>
            <person name="Fitzgerald M."/>
            <person name="Haas B."/>
            <person name="Abouelleil A."/>
            <person name="Alvarado L."/>
            <person name="Arachchi H.M."/>
            <person name="Berlin A."/>
            <person name="Brown A."/>
            <person name="Chapman S.B."/>
            <person name="Chen Z."/>
            <person name="Dunbar C."/>
            <person name="Freedman E."/>
            <person name="Gearin G."/>
            <person name="Gellesch M."/>
            <person name="Goldberg J."/>
            <person name="Griggs A."/>
            <person name="Gujja S."/>
            <person name="Heilman E.R."/>
            <person name="Heiman D."/>
            <person name="Howarth C."/>
            <person name="Larson L."/>
            <person name="Lui A."/>
            <person name="MacDonald P.J.P."/>
            <person name="Mehta T."/>
            <person name="Montmayeur A."/>
            <person name="Murphy C."/>
            <person name="Neiman D."/>
            <person name="Pearson M."/>
            <person name="Priest M."/>
            <person name="Roberts A."/>
            <person name="Saif S."/>
            <person name="Shea T."/>
            <person name="Shenoy N."/>
            <person name="Sisk P."/>
            <person name="Stolte C."/>
            <person name="Sykes S."/>
            <person name="White J."/>
            <person name="Yandava C."/>
            <person name="Wortman J."/>
            <person name="Nusbaum C."/>
            <person name="Birren B."/>
        </authorList>
    </citation>
    <scope>NUCLEOTIDE SEQUENCE</scope>
    <source>
        <strain evidence="3">ATCC 50505</strain>
    </source>
</reference>
<gene>
    <name evidence="4" type="ORF">VICG_00021</name>
    <name evidence="3" type="ORF">VICG_00535</name>
</gene>
<dbReference type="AlphaFoldDB" id="L2GNL9"/>
<dbReference type="Gene3D" id="3.30.230.10">
    <property type="match status" value="1"/>
</dbReference>
<dbReference type="HOGENOM" id="CLU_068954_0_0_1"/>
<evidence type="ECO:0000313" key="3">
    <source>
        <dbReference type="EMBL" id="ELA42436.1"/>
    </source>
</evidence>
<feature type="domain" description="DNA mismatch repair protein Mlh1 C-terminal" evidence="2">
    <location>
        <begin position="167"/>
        <end position="225"/>
    </location>
</feature>
<evidence type="ECO:0000256" key="1">
    <source>
        <dbReference type="SAM" id="MobiDB-lite"/>
    </source>
</evidence>
<reference evidence="5" key="1">
    <citation type="submission" date="2011-05" db="EMBL/GenBank/DDBJ databases">
        <title>The genome sequence of Vittaforma corneae strain ATCC 50505.</title>
        <authorList>
            <consortium name="The Broad Institute Genome Sequencing Platform"/>
            <person name="Cuomo C."/>
            <person name="Didier E."/>
            <person name="Bowers L."/>
            <person name="Young S.K."/>
            <person name="Zeng Q."/>
            <person name="Gargeya S."/>
            <person name="Fitzgerald M."/>
            <person name="Haas B."/>
            <person name="Abouelleil A."/>
            <person name="Alvarado L."/>
            <person name="Arachchi H.M."/>
            <person name="Berlin A."/>
            <person name="Chapman S.B."/>
            <person name="Gearin G."/>
            <person name="Goldberg J."/>
            <person name="Griggs A."/>
            <person name="Gujja S."/>
            <person name="Hansen M."/>
            <person name="Heiman D."/>
            <person name="Howarth C."/>
            <person name="Larimer J."/>
            <person name="Lui A."/>
            <person name="MacDonald P.J.P."/>
            <person name="McCowen C."/>
            <person name="Montmayeur A."/>
            <person name="Murphy C."/>
            <person name="Neiman D."/>
            <person name="Pearson M."/>
            <person name="Priest M."/>
            <person name="Roberts A."/>
            <person name="Saif S."/>
            <person name="Shea T."/>
            <person name="Sisk P."/>
            <person name="Stolte C."/>
            <person name="Sykes S."/>
            <person name="Wortman J."/>
            <person name="Nusbaum C."/>
            <person name="Birren B."/>
        </authorList>
    </citation>
    <scope>NUCLEOTIDE SEQUENCE [LARGE SCALE GENOMIC DNA]</scope>
    <source>
        <strain evidence="5">ATCC 50505</strain>
    </source>
</reference>
<dbReference type="RefSeq" id="XP_007603987.1">
    <property type="nucleotide sequence ID" value="XM_007603925.1"/>
</dbReference>
<evidence type="ECO:0000313" key="4">
    <source>
        <dbReference type="EMBL" id="ELA42706.1"/>
    </source>
</evidence>
<organism evidence="3 5">
    <name type="scientific">Vittaforma corneae (strain ATCC 50505)</name>
    <name type="common">Microsporidian parasite</name>
    <name type="synonym">Nosema corneum</name>
    <dbReference type="NCBI Taxonomy" id="993615"/>
    <lineage>
        <taxon>Eukaryota</taxon>
        <taxon>Fungi</taxon>
        <taxon>Fungi incertae sedis</taxon>
        <taxon>Microsporidia</taxon>
        <taxon>Nosematidae</taxon>
        <taxon>Vittaforma</taxon>
    </lineage>
</organism>
<proteinExistence type="predicted"/>
<name>L2GNL9_VITCO</name>
<evidence type="ECO:0000259" key="2">
    <source>
        <dbReference type="Pfam" id="PF16413"/>
    </source>
</evidence>
<keyword evidence="5" id="KW-1185">Reference proteome</keyword>
<dbReference type="InterPro" id="IPR014721">
    <property type="entry name" value="Ribsml_uS5_D2-typ_fold_subgr"/>
</dbReference>
<feature type="compositionally biased region" description="Polar residues" evidence="1">
    <location>
        <begin position="75"/>
        <end position="91"/>
    </location>
</feature>
<reference evidence="3" key="3">
    <citation type="submission" date="2011-10" db="EMBL/GenBank/DDBJ databases">
        <title>The Genome Sequence of Vittaforma corneae strain ATCC 50505.</title>
        <authorList>
            <consortium name="The Broad Institute Genome Sequencing Platform"/>
            <person name="Cuomo C."/>
            <person name="Didier E."/>
            <person name="Bowers L."/>
            <person name="Young S.K."/>
            <person name="Zeng Q."/>
            <person name="Gargeya S."/>
            <person name="Fitzgerald M."/>
            <person name="Haas B."/>
            <person name="Abouelleil A."/>
            <person name="Alvarado L."/>
            <person name="Arachchi H.M."/>
            <person name="Berlin A."/>
            <person name="Chapman S.B."/>
            <person name="Gearin G."/>
            <person name="Goldberg J."/>
            <person name="Griggs A."/>
            <person name="Gujja S."/>
            <person name="Hansen M."/>
            <person name="Heiman D."/>
            <person name="Howarth C."/>
            <person name="Larimer J."/>
            <person name="Lui A."/>
            <person name="MacDonald P.J.P."/>
            <person name="McCowen C."/>
            <person name="Montmayeur A."/>
            <person name="Murphy C."/>
            <person name="Neiman D."/>
            <person name="Pearson M."/>
            <person name="Priest M."/>
            <person name="Roberts A."/>
            <person name="Saif S."/>
            <person name="Shea T."/>
            <person name="Sisk P."/>
            <person name="Stolte C."/>
            <person name="Sykes S."/>
            <person name="Wortman J."/>
            <person name="Nusbaum C."/>
            <person name="Birren B."/>
        </authorList>
    </citation>
    <scope>NUCLEOTIDE SEQUENCE</scope>
    <source>
        <strain evidence="3">ATCC 50505</strain>
    </source>
</reference>